<organism evidence="1 2">
    <name type="scientific">Tripterygium wilfordii</name>
    <name type="common">Thunder God vine</name>
    <dbReference type="NCBI Taxonomy" id="458696"/>
    <lineage>
        <taxon>Eukaryota</taxon>
        <taxon>Viridiplantae</taxon>
        <taxon>Streptophyta</taxon>
        <taxon>Embryophyta</taxon>
        <taxon>Tracheophyta</taxon>
        <taxon>Spermatophyta</taxon>
        <taxon>Magnoliopsida</taxon>
        <taxon>eudicotyledons</taxon>
        <taxon>Gunneridae</taxon>
        <taxon>Pentapetalae</taxon>
        <taxon>rosids</taxon>
        <taxon>fabids</taxon>
        <taxon>Celastrales</taxon>
        <taxon>Celastraceae</taxon>
        <taxon>Tripterygium</taxon>
    </lineage>
</organism>
<evidence type="ECO:0000313" key="2">
    <source>
        <dbReference type="Proteomes" id="UP000593562"/>
    </source>
</evidence>
<accession>A0A7J7D2J9</accession>
<keyword evidence="2" id="KW-1185">Reference proteome</keyword>
<reference evidence="1 2" key="1">
    <citation type="journal article" date="2020" name="Nat. Commun.">
        <title>Genome of Tripterygium wilfordii and identification of cytochrome P450 involved in triptolide biosynthesis.</title>
        <authorList>
            <person name="Tu L."/>
            <person name="Su P."/>
            <person name="Zhang Z."/>
            <person name="Gao L."/>
            <person name="Wang J."/>
            <person name="Hu T."/>
            <person name="Zhou J."/>
            <person name="Zhang Y."/>
            <person name="Zhao Y."/>
            <person name="Liu Y."/>
            <person name="Song Y."/>
            <person name="Tong Y."/>
            <person name="Lu Y."/>
            <person name="Yang J."/>
            <person name="Xu C."/>
            <person name="Jia M."/>
            <person name="Peters R.J."/>
            <person name="Huang L."/>
            <person name="Gao W."/>
        </authorList>
    </citation>
    <scope>NUCLEOTIDE SEQUENCE [LARGE SCALE GENOMIC DNA]</scope>
    <source>
        <strain evidence="2">cv. XIE 37</strain>
        <tissue evidence="1">Leaf</tissue>
    </source>
</reference>
<comment type="caution">
    <text evidence="1">The sequence shown here is derived from an EMBL/GenBank/DDBJ whole genome shotgun (WGS) entry which is preliminary data.</text>
</comment>
<evidence type="ECO:0000313" key="1">
    <source>
        <dbReference type="EMBL" id="KAF5740572.1"/>
    </source>
</evidence>
<dbReference type="Proteomes" id="UP000593562">
    <property type="component" value="Unassembled WGS sequence"/>
</dbReference>
<proteinExistence type="predicted"/>
<name>A0A7J7D2J9_TRIWF</name>
<gene>
    <name evidence="1" type="ORF">HS088_TW11G00646</name>
</gene>
<sequence>MLLLLPNSKSTNLLVLLSVRVVPSLSRSDLAFLGNDAGFFDGDIRPMVVLINVVKKMSQDFSVDSPNVIYKAFKTIYHSSKLASKLMFASRKELDLFALKIVVDVIVLDLFFVLDARVLCSYIVSRGESSYLHRVTRHGLF</sequence>
<dbReference type="EMBL" id="JAAARO010000011">
    <property type="protein sequence ID" value="KAF5740572.1"/>
    <property type="molecule type" value="Genomic_DNA"/>
</dbReference>
<dbReference type="AlphaFoldDB" id="A0A7J7D2J9"/>
<dbReference type="InParanoid" id="A0A7J7D2J9"/>
<protein>
    <submittedName>
        <fullName evidence="1">Uncharacterized protein</fullName>
    </submittedName>
</protein>